<evidence type="ECO:0000256" key="1">
    <source>
        <dbReference type="SAM" id="Phobius"/>
    </source>
</evidence>
<sequence>MTIKGSSTFNISYLFIYFIYQLAVKGIIMTQINKMGAF</sequence>
<dbReference type="HOGENOM" id="CLU_3329469_0_0_6"/>
<evidence type="ECO:0000313" key="3">
    <source>
        <dbReference type="Proteomes" id="UP000002770"/>
    </source>
</evidence>
<organism evidence="2 3">
    <name type="scientific">Legionella drancourtii LLAP12</name>
    <dbReference type="NCBI Taxonomy" id="658187"/>
    <lineage>
        <taxon>Bacteria</taxon>
        <taxon>Pseudomonadati</taxon>
        <taxon>Pseudomonadota</taxon>
        <taxon>Gammaproteobacteria</taxon>
        <taxon>Legionellales</taxon>
        <taxon>Legionellaceae</taxon>
        <taxon>Legionella</taxon>
    </lineage>
</organism>
<keyword evidence="1" id="KW-0812">Transmembrane</keyword>
<protein>
    <submittedName>
        <fullName evidence="2">Uncharacterized protein</fullName>
    </submittedName>
</protein>
<dbReference type="Proteomes" id="UP000002770">
    <property type="component" value="Unassembled WGS sequence"/>
</dbReference>
<dbReference type="EMBL" id="JH413813">
    <property type="protein sequence ID" value="EHL31552.1"/>
    <property type="molecule type" value="Genomic_DNA"/>
</dbReference>
<reference evidence="2 3" key="1">
    <citation type="journal article" date="2011" name="BMC Genomics">
        <title>Insight into cross-talk between intra-amoebal pathogens.</title>
        <authorList>
            <person name="Gimenez G."/>
            <person name="Bertelli C."/>
            <person name="Moliner C."/>
            <person name="Robert C."/>
            <person name="Raoult D."/>
            <person name="Fournier P.E."/>
            <person name="Greub G."/>
        </authorList>
    </citation>
    <scope>NUCLEOTIDE SEQUENCE [LARGE SCALE GENOMIC DNA]</scope>
    <source>
        <strain evidence="2 3">LLAP12</strain>
    </source>
</reference>
<keyword evidence="1" id="KW-1133">Transmembrane helix</keyword>
<keyword evidence="3" id="KW-1185">Reference proteome</keyword>
<dbReference type="AlphaFoldDB" id="G9EML6"/>
<accession>G9EML6</accession>
<gene>
    <name evidence="2" type="ORF">LDG_6484</name>
</gene>
<proteinExistence type="predicted"/>
<name>G9EML6_9GAMM</name>
<keyword evidence="1" id="KW-0472">Membrane</keyword>
<feature type="transmembrane region" description="Helical" evidence="1">
    <location>
        <begin position="12"/>
        <end position="32"/>
    </location>
</feature>
<evidence type="ECO:0000313" key="2">
    <source>
        <dbReference type="EMBL" id="EHL31552.1"/>
    </source>
</evidence>
<dbReference type="InParanoid" id="G9EML6"/>